<reference evidence="3" key="1">
    <citation type="submission" date="2023-02" db="EMBL/GenBank/DDBJ databases">
        <title>Mating type loci evolution in Malassezia.</title>
        <authorList>
            <person name="Coelho M.A."/>
        </authorList>
    </citation>
    <scope>NUCLEOTIDE SEQUENCE</scope>
    <source>
        <strain evidence="3">CBS 14136</strain>
    </source>
</reference>
<evidence type="ECO:0000259" key="2">
    <source>
        <dbReference type="Pfam" id="PF10607"/>
    </source>
</evidence>
<dbReference type="GO" id="GO:0034657">
    <property type="term" value="C:GID complex"/>
    <property type="evidence" value="ECO:0007669"/>
    <property type="project" value="TreeGrafter"/>
</dbReference>
<dbReference type="InterPro" id="IPR045098">
    <property type="entry name" value="Fyv10_fam"/>
</dbReference>
<dbReference type="GO" id="GO:0005634">
    <property type="term" value="C:nucleus"/>
    <property type="evidence" value="ECO:0007669"/>
    <property type="project" value="TreeGrafter"/>
</dbReference>
<sequence length="376" mass="42743">MDTIHQGINLVRDRIPCHETNDDQDEYGAALKKVDALIEQIHRGSESCSTEDALRAELEKANQGVSEANRHYYVALNKLWRSVQKKYPSSLDTMIDPKLFKSDTCTYALDTVVLDYLLRAGDTDIAAEYSRETGVYISEAQRTAILELRNLSRALQDGDTAPILRWATANGQALRDRHSPLEYDLIRNKFLCIAQGNAVLDDDQDFDLVSGPTTNVHLAFAYGRRRFVPYLSTHLDEIQCIYTLLLFLPKFRVSANGTRLDSSMNTEGLLSYVPWKYRALILSLRFDMKALYTRFHADYCAINRLPRPCALQASVDVGVNNALGRIHKVRSMMKDRHNEWSQADELPVSLSIIDHSDRNTSSPRTQATQHISMPRF</sequence>
<evidence type="ECO:0000256" key="1">
    <source>
        <dbReference type="SAM" id="MobiDB-lite"/>
    </source>
</evidence>
<dbReference type="InterPro" id="IPR024964">
    <property type="entry name" value="CTLH/CRA"/>
</dbReference>
<feature type="domain" description="CTLH/CRA C-terminal to LisH motif" evidence="2">
    <location>
        <begin position="148"/>
        <end position="316"/>
    </location>
</feature>
<dbReference type="EMBL" id="CP118375">
    <property type="protein sequence ID" value="WFD42087.1"/>
    <property type="molecule type" value="Genomic_DNA"/>
</dbReference>
<dbReference type="Pfam" id="PF10607">
    <property type="entry name" value="CTLH"/>
    <property type="match status" value="1"/>
</dbReference>
<dbReference type="PANTHER" id="PTHR12170">
    <property type="entry name" value="MACROPHAGE ERYTHROBLAST ATTACHER-RELATED"/>
    <property type="match status" value="1"/>
</dbReference>
<dbReference type="Proteomes" id="UP001214628">
    <property type="component" value="Chromosome 1"/>
</dbReference>
<keyword evidence="4" id="KW-1185">Reference proteome</keyword>
<feature type="region of interest" description="Disordered" evidence="1">
    <location>
        <begin position="355"/>
        <end position="376"/>
    </location>
</feature>
<protein>
    <recommendedName>
        <fullName evidence="2">CTLH/CRA C-terminal to LisH motif domain-containing protein</fullName>
    </recommendedName>
</protein>
<name>A0AAF0JCL2_9BASI</name>
<feature type="compositionally biased region" description="Polar residues" evidence="1">
    <location>
        <begin position="359"/>
        <end position="376"/>
    </location>
</feature>
<dbReference type="GO" id="GO:0004842">
    <property type="term" value="F:ubiquitin-protein transferase activity"/>
    <property type="evidence" value="ECO:0007669"/>
    <property type="project" value="InterPro"/>
</dbReference>
<evidence type="ECO:0000313" key="3">
    <source>
        <dbReference type="EMBL" id="WFD42087.1"/>
    </source>
</evidence>
<proteinExistence type="predicted"/>
<organism evidence="3 4">
    <name type="scientific">Malassezia psittaci</name>
    <dbReference type="NCBI Taxonomy" id="1821823"/>
    <lineage>
        <taxon>Eukaryota</taxon>
        <taxon>Fungi</taxon>
        <taxon>Dikarya</taxon>
        <taxon>Basidiomycota</taxon>
        <taxon>Ustilaginomycotina</taxon>
        <taxon>Malasseziomycetes</taxon>
        <taxon>Malasseziales</taxon>
        <taxon>Malasseziaceae</taxon>
        <taxon>Malassezia</taxon>
    </lineage>
</organism>
<gene>
    <name evidence="3" type="ORF">MPSI1_000725</name>
</gene>
<dbReference type="GO" id="GO:0043161">
    <property type="term" value="P:proteasome-mediated ubiquitin-dependent protein catabolic process"/>
    <property type="evidence" value="ECO:0007669"/>
    <property type="project" value="InterPro"/>
</dbReference>
<accession>A0AAF0JCL2</accession>
<dbReference type="PANTHER" id="PTHR12170:SF3">
    <property type="entry name" value="GH10162P"/>
    <property type="match status" value="1"/>
</dbReference>
<dbReference type="GO" id="GO:0005737">
    <property type="term" value="C:cytoplasm"/>
    <property type="evidence" value="ECO:0007669"/>
    <property type="project" value="TreeGrafter"/>
</dbReference>
<evidence type="ECO:0000313" key="4">
    <source>
        <dbReference type="Proteomes" id="UP001214628"/>
    </source>
</evidence>
<dbReference type="AlphaFoldDB" id="A0AAF0JCL2"/>